<gene>
    <name evidence="7" type="primary">RvY_18803-1</name>
    <name evidence="7" type="synonym">RvY_18803.1</name>
    <name evidence="7" type="ORF">RvY_18803</name>
</gene>
<accession>A0A1D1WBS8</accession>
<dbReference type="EMBL" id="BDGG01000021">
    <property type="protein sequence ID" value="GAV09229.1"/>
    <property type="molecule type" value="Genomic_DNA"/>
</dbReference>
<sequence>MDVPSTSKKEAVPRVATRQSSRRIVKKTRPDYIEDFSRAASTDEEPKPSPKLKQLFSTRAAATKKKAPAKKRVRVRVRAKRHVKVDEPTAASPYLPTSDSTRIAAVEPRPEKQNFEGLFDNTDDTLTCKFCQIIYPNTWQYRIPVYMEYLRHKGFVCPKCKKCEVCQKAVKGEEDKIFLCSRCSVGYHGSCHAPPLDSDEESGEYFYMHQWLCGKCEPRDAVENSVEKAVSAEGNGDKPAGLVSLENLSTAVINGDDSQGPRMHLSVQREEPAGKVVEGVPGQGWHNSLTNGLTNGSTDLEDVSQGPSKQWTTFFPPTADTDDESPSSPEAKALRQKLARWSPKQCAEVFAQSYPELAELIVKHGLFGSSLMILSRAQFMDLFELKVGTALKMHYAISQWRRAFF</sequence>
<dbReference type="SUPFAM" id="SSF57903">
    <property type="entry name" value="FYVE/PHD zinc finger"/>
    <property type="match status" value="1"/>
</dbReference>
<dbReference type="STRING" id="947166.A0A1D1WBS8"/>
<dbReference type="SMART" id="SM00249">
    <property type="entry name" value="PHD"/>
    <property type="match status" value="1"/>
</dbReference>
<dbReference type="Pfam" id="PF00628">
    <property type="entry name" value="PHD"/>
    <property type="match status" value="1"/>
</dbReference>
<dbReference type="InterPro" id="IPR011011">
    <property type="entry name" value="Znf_FYVE_PHD"/>
</dbReference>
<dbReference type="Gene3D" id="3.30.40.10">
    <property type="entry name" value="Zinc/RING finger domain, C3HC4 (zinc finger)"/>
    <property type="match status" value="1"/>
</dbReference>
<dbReference type="SUPFAM" id="SSF47769">
    <property type="entry name" value="SAM/Pointed domain"/>
    <property type="match status" value="1"/>
</dbReference>
<keyword evidence="8" id="KW-1185">Reference proteome</keyword>
<evidence type="ECO:0000256" key="1">
    <source>
        <dbReference type="ARBA" id="ARBA00022723"/>
    </source>
</evidence>
<dbReference type="PROSITE" id="PS50016">
    <property type="entry name" value="ZF_PHD_2"/>
    <property type="match status" value="1"/>
</dbReference>
<organism evidence="7 8">
    <name type="scientific">Ramazzottius varieornatus</name>
    <name type="common">Water bear</name>
    <name type="synonym">Tardigrade</name>
    <dbReference type="NCBI Taxonomy" id="947166"/>
    <lineage>
        <taxon>Eukaryota</taxon>
        <taxon>Metazoa</taxon>
        <taxon>Ecdysozoa</taxon>
        <taxon>Tardigrada</taxon>
        <taxon>Eutardigrada</taxon>
        <taxon>Parachela</taxon>
        <taxon>Hypsibioidea</taxon>
        <taxon>Ramazzottiidae</taxon>
        <taxon>Ramazzottius</taxon>
    </lineage>
</organism>
<dbReference type="InterPro" id="IPR001965">
    <property type="entry name" value="Znf_PHD"/>
</dbReference>
<feature type="region of interest" description="Disordered" evidence="5">
    <location>
        <begin position="300"/>
        <end position="331"/>
    </location>
</feature>
<dbReference type="GO" id="GO:0008270">
    <property type="term" value="F:zinc ion binding"/>
    <property type="evidence" value="ECO:0007669"/>
    <property type="project" value="UniProtKB-KW"/>
</dbReference>
<dbReference type="OrthoDB" id="10070625at2759"/>
<proteinExistence type="predicted"/>
<reference evidence="7 8" key="1">
    <citation type="journal article" date="2016" name="Nat. Commun.">
        <title>Extremotolerant tardigrade genome and improved radiotolerance of human cultured cells by tardigrade-unique protein.</title>
        <authorList>
            <person name="Hashimoto T."/>
            <person name="Horikawa D.D."/>
            <person name="Saito Y."/>
            <person name="Kuwahara H."/>
            <person name="Kozuka-Hata H."/>
            <person name="Shin-I T."/>
            <person name="Minakuchi Y."/>
            <person name="Ohishi K."/>
            <person name="Motoyama A."/>
            <person name="Aizu T."/>
            <person name="Enomoto A."/>
            <person name="Kondo K."/>
            <person name="Tanaka S."/>
            <person name="Hara Y."/>
            <person name="Koshikawa S."/>
            <person name="Sagara H."/>
            <person name="Miura T."/>
            <person name="Yokobori S."/>
            <person name="Miyagawa K."/>
            <person name="Suzuki Y."/>
            <person name="Kubo T."/>
            <person name="Oyama M."/>
            <person name="Kohara Y."/>
            <person name="Fujiyama A."/>
            <person name="Arakawa K."/>
            <person name="Katayama T."/>
            <person name="Toyoda A."/>
            <person name="Kunieda T."/>
        </authorList>
    </citation>
    <scope>NUCLEOTIDE SEQUENCE [LARGE SCALE GENOMIC DNA]</scope>
    <source>
        <strain evidence="7 8">YOKOZUNA-1</strain>
    </source>
</reference>
<feature type="compositionally biased region" description="Basic and acidic residues" evidence="5">
    <location>
        <begin position="28"/>
        <end position="37"/>
    </location>
</feature>
<evidence type="ECO:0000256" key="5">
    <source>
        <dbReference type="SAM" id="MobiDB-lite"/>
    </source>
</evidence>
<evidence type="ECO:0000256" key="2">
    <source>
        <dbReference type="ARBA" id="ARBA00022771"/>
    </source>
</evidence>
<dbReference type="Gene3D" id="1.10.150.50">
    <property type="entry name" value="Transcription Factor, Ets-1"/>
    <property type="match status" value="1"/>
</dbReference>
<evidence type="ECO:0000256" key="3">
    <source>
        <dbReference type="ARBA" id="ARBA00022833"/>
    </source>
</evidence>
<dbReference type="Proteomes" id="UP000186922">
    <property type="component" value="Unassembled WGS sequence"/>
</dbReference>
<dbReference type="InterPro" id="IPR013083">
    <property type="entry name" value="Znf_RING/FYVE/PHD"/>
</dbReference>
<keyword evidence="3" id="KW-0862">Zinc</keyword>
<evidence type="ECO:0000313" key="7">
    <source>
        <dbReference type="EMBL" id="GAV09229.1"/>
    </source>
</evidence>
<dbReference type="InterPro" id="IPR013761">
    <property type="entry name" value="SAM/pointed_sf"/>
</dbReference>
<feature type="domain" description="PHD-type" evidence="6">
    <location>
        <begin position="160"/>
        <end position="219"/>
    </location>
</feature>
<dbReference type="InterPro" id="IPR019787">
    <property type="entry name" value="Znf_PHD-finger"/>
</dbReference>
<comment type="caution">
    <text evidence="7">The sequence shown here is derived from an EMBL/GenBank/DDBJ whole genome shotgun (WGS) entry which is preliminary data.</text>
</comment>
<evidence type="ECO:0000313" key="8">
    <source>
        <dbReference type="Proteomes" id="UP000186922"/>
    </source>
</evidence>
<name>A0A1D1WBS8_RAMVA</name>
<evidence type="ECO:0000256" key="4">
    <source>
        <dbReference type="PROSITE-ProRule" id="PRU00146"/>
    </source>
</evidence>
<protein>
    <recommendedName>
        <fullName evidence="6">PHD-type domain-containing protein</fullName>
    </recommendedName>
</protein>
<dbReference type="AlphaFoldDB" id="A0A1D1WBS8"/>
<feature type="region of interest" description="Disordered" evidence="5">
    <location>
        <begin position="1"/>
        <end position="69"/>
    </location>
</feature>
<keyword evidence="2 4" id="KW-0863">Zinc-finger</keyword>
<evidence type="ECO:0000259" key="6">
    <source>
        <dbReference type="PROSITE" id="PS50016"/>
    </source>
</evidence>
<keyword evidence="1" id="KW-0479">Metal-binding</keyword>